<dbReference type="InterPro" id="IPR007627">
    <property type="entry name" value="RNA_pol_sigma70_r2"/>
</dbReference>
<dbReference type="InterPro" id="IPR013324">
    <property type="entry name" value="RNA_pol_sigma_r3/r4-like"/>
</dbReference>
<proteinExistence type="inferred from homology"/>
<evidence type="ECO:0000256" key="7">
    <source>
        <dbReference type="SAM" id="MobiDB-lite"/>
    </source>
</evidence>
<dbReference type="Proteomes" id="UP001501612">
    <property type="component" value="Unassembled WGS sequence"/>
</dbReference>
<dbReference type="InterPro" id="IPR039425">
    <property type="entry name" value="RNA_pol_sigma-70-like"/>
</dbReference>
<protein>
    <recommendedName>
        <fullName evidence="6">RNA polymerase sigma factor</fullName>
    </recommendedName>
</protein>
<evidence type="ECO:0000259" key="9">
    <source>
        <dbReference type="Pfam" id="PF08281"/>
    </source>
</evidence>
<dbReference type="Gene3D" id="1.10.1740.10">
    <property type="match status" value="1"/>
</dbReference>
<name>A0ABP5A942_9ACTN</name>
<keyword evidence="4 6" id="KW-0238">DNA-binding</keyword>
<dbReference type="SUPFAM" id="SSF88659">
    <property type="entry name" value="Sigma3 and sigma4 domains of RNA polymerase sigma factors"/>
    <property type="match status" value="1"/>
</dbReference>
<dbReference type="CDD" id="cd06171">
    <property type="entry name" value="Sigma70_r4"/>
    <property type="match status" value="1"/>
</dbReference>
<dbReference type="InterPro" id="IPR013325">
    <property type="entry name" value="RNA_pol_sigma_r2"/>
</dbReference>
<dbReference type="SUPFAM" id="SSF88946">
    <property type="entry name" value="Sigma2 domain of RNA polymerase sigma factors"/>
    <property type="match status" value="1"/>
</dbReference>
<sequence length="218" mass="23632">MIGDDQTVRSIFGAPSGPPTPGGPDGRRSPSSRSGEATAHLGELLQRSSRGDEGAFAELYDATSARVHGLAVRVVRDPAQAEEVTQEAYLETWRTASRFDPARGSAISWLMTIVHRKAVDRVRAAEASSRRDETYHHRNRPVEHDSTAEAAHSSMEAHRVRTALASLTTVQREAVTLAYLGGYTHTEVAGLLQLPVGTAKTRIRDGLIRLRDAMGVGQ</sequence>
<evidence type="ECO:0000256" key="1">
    <source>
        <dbReference type="ARBA" id="ARBA00010641"/>
    </source>
</evidence>
<dbReference type="InterPro" id="IPR036388">
    <property type="entry name" value="WH-like_DNA-bd_sf"/>
</dbReference>
<organism evidence="10 11">
    <name type="scientific">Nocardioides lentus</name>
    <dbReference type="NCBI Taxonomy" id="338077"/>
    <lineage>
        <taxon>Bacteria</taxon>
        <taxon>Bacillati</taxon>
        <taxon>Actinomycetota</taxon>
        <taxon>Actinomycetes</taxon>
        <taxon>Propionibacteriales</taxon>
        <taxon>Nocardioidaceae</taxon>
        <taxon>Nocardioides</taxon>
    </lineage>
</organism>
<dbReference type="InterPro" id="IPR014284">
    <property type="entry name" value="RNA_pol_sigma-70_dom"/>
</dbReference>
<dbReference type="Gene3D" id="1.10.10.10">
    <property type="entry name" value="Winged helix-like DNA-binding domain superfamily/Winged helix DNA-binding domain"/>
    <property type="match status" value="1"/>
</dbReference>
<evidence type="ECO:0000313" key="10">
    <source>
        <dbReference type="EMBL" id="GAA1907526.1"/>
    </source>
</evidence>
<comment type="similarity">
    <text evidence="1 6">Belongs to the sigma-70 factor family. ECF subfamily.</text>
</comment>
<evidence type="ECO:0000256" key="5">
    <source>
        <dbReference type="ARBA" id="ARBA00023163"/>
    </source>
</evidence>
<gene>
    <name evidence="10" type="ORF">GCM10009737_05460</name>
</gene>
<keyword evidence="5 6" id="KW-0804">Transcription</keyword>
<evidence type="ECO:0000259" key="8">
    <source>
        <dbReference type="Pfam" id="PF04542"/>
    </source>
</evidence>
<reference evidence="11" key="1">
    <citation type="journal article" date="2019" name="Int. J. Syst. Evol. Microbiol.">
        <title>The Global Catalogue of Microorganisms (GCM) 10K type strain sequencing project: providing services to taxonomists for standard genome sequencing and annotation.</title>
        <authorList>
            <consortium name="The Broad Institute Genomics Platform"/>
            <consortium name="The Broad Institute Genome Sequencing Center for Infectious Disease"/>
            <person name="Wu L."/>
            <person name="Ma J."/>
        </authorList>
    </citation>
    <scope>NUCLEOTIDE SEQUENCE [LARGE SCALE GENOMIC DNA]</scope>
    <source>
        <strain evidence="11">JCM 14046</strain>
    </source>
</reference>
<dbReference type="PROSITE" id="PS01063">
    <property type="entry name" value="SIGMA70_ECF"/>
    <property type="match status" value="1"/>
</dbReference>
<feature type="domain" description="RNA polymerase sigma-70 region 2" evidence="8">
    <location>
        <begin position="59"/>
        <end position="125"/>
    </location>
</feature>
<evidence type="ECO:0000256" key="2">
    <source>
        <dbReference type="ARBA" id="ARBA00023015"/>
    </source>
</evidence>
<dbReference type="NCBIfam" id="TIGR02937">
    <property type="entry name" value="sigma70-ECF"/>
    <property type="match status" value="1"/>
</dbReference>
<keyword evidence="3 6" id="KW-0731">Sigma factor</keyword>
<evidence type="ECO:0000256" key="3">
    <source>
        <dbReference type="ARBA" id="ARBA00023082"/>
    </source>
</evidence>
<keyword evidence="2 6" id="KW-0805">Transcription regulation</keyword>
<dbReference type="InterPro" id="IPR000838">
    <property type="entry name" value="RNA_pol_sigma70_ECF_CS"/>
</dbReference>
<feature type="region of interest" description="Disordered" evidence="7">
    <location>
        <begin position="125"/>
        <end position="157"/>
    </location>
</feature>
<dbReference type="EMBL" id="BAAAMY010000001">
    <property type="protein sequence ID" value="GAA1907526.1"/>
    <property type="molecule type" value="Genomic_DNA"/>
</dbReference>
<dbReference type="InterPro" id="IPR013249">
    <property type="entry name" value="RNA_pol_sigma70_r4_t2"/>
</dbReference>
<dbReference type="Pfam" id="PF08281">
    <property type="entry name" value="Sigma70_r4_2"/>
    <property type="match status" value="1"/>
</dbReference>
<feature type="domain" description="RNA polymerase sigma factor 70 region 4 type 2" evidence="9">
    <location>
        <begin position="159"/>
        <end position="210"/>
    </location>
</feature>
<dbReference type="PANTHER" id="PTHR43133:SF66">
    <property type="entry name" value="ECF RNA POLYMERASE SIGMA FACTOR SIGK"/>
    <property type="match status" value="1"/>
</dbReference>
<keyword evidence="11" id="KW-1185">Reference proteome</keyword>
<accession>A0ABP5A942</accession>
<dbReference type="PANTHER" id="PTHR43133">
    <property type="entry name" value="RNA POLYMERASE ECF-TYPE SIGMA FACTO"/>
    <property type="match status" value="1"/>
</dbReference>
<feature type="compositionally biased region" description="Basic and acidic residues" evidence="7">
    <location>
        <begin position="125"/>
        <end position="147"/>
    </location>
</feature>
<evidence type="ECO:0000256" key="6">
    <source>
        <dbReference type="RuleBase" id="RU000716"/>
    </source>
</evidence>
<dbReference type="NCBIfam" id="NF007228">
    <property type="entry name" value="PRK09646.1"/>
    <property type="match status" value="1"/>
</dbReference>
<dbReference type="Pfam" id="PF04542">
    <property type="entry name" value="Sigma70_r2"/>
    <property type="match status" value="1"/>
</dbReference>
<feature type="region of interest" description="Disordered" evidence="7">
    <location>
        <begin position="1"/>
        <end position="38"/>
    </location>
</feature>
<evidence type="ECO:0000313" key="11">
    <source>
        <dbReference type="Proteomes" id="UP001501612"/>
    </source>
</evidence>
<comment type="caution">
    <text evidence="10">The sequence shown here is derived from an EMBL/GenBank/DDBJ whole genome shotgun (WGS) entry which is preliminary data.</text>
</comment>
<evidence type="ECO:0000256" key="4">
    <source>
        <dbReference type="ARBA" id="ARBA00023125"/>
    </source>
</evidence>